<evidence type="ECO:0000256" key="1">
    <source>
        <dbReference type="ARBA" id="ARBA00010923"/>
    </source>
</evidence>
<reference evidence="6" key="1">
    <citation type="submission" date="2016-09" db="EMBL/GenBank/DDBJ databases">
        <authorList>
            <person name="Varghese N."/>
            <person name="Submissions S."/>
        </authorList>
    </citation>
    <scope>NUCLEOTIDE SEQUENCE [LARGE SCALE GENOMIC DNA]</scope>
    <source>
        <strain evidence="6">ANC 4422</strain>
    </source>
</reference>
<dbReference type="InterPro" id="IPR000055">
    <property type="entry name" value="Restrct_endonuc_typeI_TRD"/>
</dbReference>
<dbReference type="SUPFAM" id="SSF116734">
    <property type="entry name" value="DNA methylase specificity domain"/>
    <property type="match status" value="2"/>
</dbReference>
<comment type="similarity">
    <text evidence="1">Belongs to the type-I restriction system S methylase family.</text>
</comment>
<sequence>MQQQLEQLEKDAGIEWQEFEIGELFDVGTGSLIDNQQAKKGEIPRISVQVTNNGIIGYLNEHIENAKYLKNFLSVNFFGISFYHPYRASVEMKVHTLKLKDRELTHATGLFLSTTLNKKFKDVYSYGNQLSSSKLKNNGIKIQLPTINNQISYEFMEKFIATLNAERFATLNAYLCTTGLKDYQLTQTEQKALDELEDIKWGEFNLQQLYGRSQRGRRLKSADRICGNLPFVTAGEANMGISALVSNDVQVFNSNTITIDMFGSAKYRNYEYGADDHVAVVHTQNLPKFAVIFITTAIHKSSNAGQFDYSRNFYASDADELSILLPIKADHTPDYPYIYGNTHQGHAKSSH</sequence>
<organism evidence="5 6">
    <name type="scientific">Acinetobacter boissieri</name>
    <dbReference type="NCBI Taxonomy" id="1219383"/>
    <lineage>
        <taxon>Bacteria</taxon>
        <taxon>Pseudomonadati</taxon>
        <taxon>Pseudomonadota</taxon>
        <taxon>Gammaproteobacteria</taxon>
        <taxon>Moraxellales</taxon>
        <taxon>Moraxellaceae</taxon>
        <taxon>Acinetobacter</taxon>
    </lineage>
</organism>
<dbReference type="STRING" id="1219383.SAMN05421733_101285"/>
<feature type="domain" description="Type I restriction modification DNA specificity" evidence="4">
    <location>
        <begin position="15"/>
        <end position="169"/>
    </location>
</feature>
<evidence type="ECO:0000256" key="3">
    <source>
        <dbReference type="ARBA" id="ARBA00023125"/>
    </source>
</evidence>
<protein>
    <submittedName>
        <fullName evidence="5">Type I restriction modification DNA specificity domain-containing protein</fullName>
    </submittedName>
</protein>
<dbReference type="Proteomes" id="UP000242501">
    <property type="component" value="Unassembled WGS sequence"/>
</dbReference>
<keyword evidence="3" id="KW-0238">DNA-binding</keyword>
<dbReference type="Pfam" id="PF01420">
    <property type="entry name" value="Methylase_S"/>
    <property type="match status" value="1"/>
</dbReference>
<evidence type="ECO:0000313" key="5">
    <source>
        <dbReference type="EMBL" id="SDB82209.1"/>
    </source>
</evidence>
<evidence type="ECO:0000259" key="4">
    <source>
        <dbReference type="Pfam" id="PF01420"/>
    </source>
</evidence>
<dbReference type="GO" id="GO:0009307">
    <property type="term" value="P:DNA restriction-modification system"/>
    <property type="evidence" value="ECO:0007669"/>
    <property type="project" value="UniProtKB-KW"/>
</dbReference>
<keyword evidence="6" id="KW-1185">Reference proteome</keyword>
<gene>
    <name evidence="5" type="ORF">SAMN05421733_101285</name>
</gene>
<dbReference type="AlphaFoldDB" id="A0A1G6GJW2"/>
<keyword evidence="2" id="KW-0680">Restriction system</keyword>
<proteinExistence type="inferred from homology"/>
<dbReference type="EMBL" id="FMYL01000001">
    <property type="protein sequence ID" value="SDB82209.1"/>
    <property type="molecule type" value="Genomic_DNA"/>
</dbReference>
<accession>A0A1G6GJW2</accession>
<evidence type="ECO:0000313" key="6">
    <source>
        <dbReference type="Proteomes" id="UP000242501"/>
    </source>
</evidence>
<dbReference type="RefSeq" id="WP_213030489.1">
    <property type="nucleotide sequence ID" value="NZ_FMYL01000001.1"/>
</dbReference>
<dbReference type="Gene3D" id="3.90.220.20">
    <property type="entry name" value="DNA methylase specificity domains"/>
    <property type="match status" value="2"/>
</dbReference>
<evidence type="ECO:0000256" key="2">
    <source>
        <dbReference type="ARBA" id="ARBA00022747"/>
    </source>
</evidence>
<dbReference type="GO" id="GO:0003677">
    <property type="term" value="F:DNA binding"/>
    <property type="evidence" value="ECO:0007669"/>
    <property type="project" value="UniProtKB-KW"/>
</dbReference>
<name>A0A1G6GJW2_9GAMM</name>
<dbReference type="InterPro" id="IPR044946">
    <property type="entry name" value="Restrct_endonuc_typeI_TRD_sf"/>
</dbReference>